<evidence type="ECO:0000256" key="5">
    <source>
        <dbReference type="ARBA" id="ARBA00023125"/>
    </source>
</evidence>
<evidence type="ECO:0000256" key="1">
    <source>
        <dbReference type="ARBA" id="ARBA00008478"/>
    </source>
</evidence>
<dbReference type="STRING" id="44575.SAMN05216419_101338"/>
<dbReference type="InterPro" id="IPR050192">
    <property type="entry name" value="CopG/NikR_regulator"/>
</dbReference>
<gene>
    <name evidence="10" type="ORF">SAMN02743940_1416</name>
</gene>
<dbReference type="InterPro" id="IPR014864">
    <property type="entry name" value="TF_NikR_Ni-bd_C"/>
</dbReference>
<evidence type="ECO:0000256" key="6">
    <source>
        <dbReference type="ARBA" id="ARBA00023163"/>
    </source>
</evidence>
<dbReference type="NCBIfam" id="NF003381">
    <property type="entry name" value="PRK04460.1"/>
    <property type="match status" value="1"/>
</dbReference>
<dbReference type="GO" id="GO:0016151">
    <property type="term" value="F:nickel cation binding"/>
    <property type="evidence" value="ECO:0007669"/>
    <property type="project" value="UniProtKB-UniRule"/>
</dbReference>
<reference evidence="10 11" key="1">
    <citation type="submission" date="2016-12" db="EMBL/GenBank/DDBJ databases">
        <authorList>
            <person name="Song W.-J."/>
            <person name="Kurnit D.M."/>
        </authorList>
    </citation>
    <scope>NUCLEOTIDE SEQUENCE [LARGE SCALE GENOMIC DNA]</scope>
    <source>
        <strain evidence="10 11">ATCC 49181</strain>
    </source>
</reference>
<dbReference type="SUPFAM" id="SSF47598">
    <property type="entry name" value="Ribbon-helix-helix"/>
    <property type="match status" value="1"/>
</dbReference>
<keyword evidence="5 7" id="KW-0238">DNA-binding</keyword>
<comment type="function">
    <text evidence="7">Transcriptional regulator.</text>
</comment>
<dbReference type="InterPro" id="IPR045865">
    <property type="entry name" value="ACT-like_dom_sf"/>
</dbReference>
<evidence type="ECO:0000256" key="2">
    <source>
        <dbReference type="ARBA" id="ARBA00022596"/>
    </source>
</evidence>
<evidence type="ECO:0000259" key="8">
    <source>
        <dbReference type="Pfam" id="PF01402"/>
    </source>
</evidence>
<feature type="binding site" evidence="7">
    <location>
        <position position="98"/>
    </location>
    <ligand>
        <name>Ni(2+)</name>
        <dbReference type="ChEBI" id="CHEBI:49786"/>
    </ligand>
</feature>
<dbReference type="EMBL" id="FSRO01000001">
    <property type="protein sequence ID" value="SIO24385.1"/>
    <property type="molecule type" value="Genomic_DNA"/>
</dbReference>
<accession>A0A1N6HXP0</accession>
<dbReference type="PANTHER" id="PTHR34719">
    <property type="entry name" value="NICKEL-RESPONSIVE REGULATOR"/>
    <property type="match status" value="1"/>
</dbReference>
<protein>
    <recommendedName>
        <fullName evidence="7">Putative nickel-responsive regulator</fullName>
    </recommendedName>
</protein>
<dbReference type="Gene3D" id="1.10.1220.10">
    <property type="entry name" value="Met repressor-like"/>
    <property type="match status" value="1"/>
</dbReference>
<proteinExistence type="inferred from homology"/>
<dbReference type="Pfam" id="PF01402">
    <property type="entry name" value="RHH_1"/>
    <property type="match status" value="1"/>
</dbReference>
<dbReference type="InterPro" id="IPR010985">
    <property type="entry name" value="Ribbon_hlx_hlx"/>
</dbReference>
<dbReference type="GO" id="GO:0003677">
    <property type="term" value="F:DNA binding"/>
    <property type="evidence" value="ECO:0007669"/>
    <property type="project" value="UniProtKB-KW"/>
</dbReference>
<dbReference type="SUPFAM" id="SSF55021">
    <property type="entry name" value="ACT-like"/>
    <property type="match status" value="1"/>
</dbReference>
<keyword evidence="6 7" id="KW-0804">Transcription</keyword>
<evidence type="ECO:0000256" key="7">
    <source>
        <dbReference type="HAMAP-Rule" id="MF_00476"/>
    </source>
</evidence>
<keyword evidence="11" id="KW-1185">Reference proteome</keyword>
<dbReference type="GO" id="GO:0003700">
    <property type="term" value="F:DNA-binding transcription factor activity"/>
    <property type="evidence" value="ECO:0007669"/>
    <property type="project" value="UniProtKB-UniRule"/>
</dbReference>
<name>A0A1N6HXP0_9PROT</name>
<dbReference type="eggNOG" id="COG0864">
    <property type="taxonomic scope" value="Bacteria"/>
</dbReference>
<dbReference type="InterPro" id="IPR027271">
    <property type="entry name" value="Acetolactate_synth/TF_NikR_C"/>
</dbReference>
<dbReference type="InterPro" id="IPR002145">
    <property type="entry name" value="CopG"/>
</dbReference>
<evidence type="ECO:0000256" key="4">
    <source>
        <dbReference type="ARBA" id="ARBA00023015"/>
    </source>
</evidence>
<feature type="binding site" evidence="7">
    <location>
        <position position="87"/>
    </location>
    <ligand>
        <name>Ni(2+)</name>
        <dbReference type="ChEBI" id="CHEBI:49786"/>
    </ligand>
</feature>
<evidence type="ECO:0000313" key="11">
    <source>
        <dbReference type="Proteomes" id="UP000185062"/>
    </source>
</evidence>
<keyword evidence="3 7" id="KW-0479">Metal-binding</keyword>
<dbReference type="HAMAP" id="MF_00476">
    <property type="entry name" value="NikR"/>
    <property type="match status" value="1"/>
</dbReference>
<dbReference type="Proteomes" id="UP000185062">
    <property type="component" value="Unassembled WGS sequence"/>
</dbReference>
<dbReference type="NCBIfam" id="NF002169">
    <property type="entry name" value="PRK01002.1"/>
    <property type="match status" value="1"/>
</dbReference>
<sequence length="163" mass="18991">MHDHFHEQKNMERFTISLDNHLSKQFDDLIRARGYTNRSEAIRDLIREQLEIERQEKKHEGYCVATLSYIYDHHQSDLASRITSIQHSHHDLTLSSMHIHMDHDHCLEVTVLRGMIQDVTNFANQVIATRGVRHGKLYMVPVKITQEQLSPASLPHAHSNPLT</sequence>
<keyword evidence="4 7" id="KW-0805">Transcription regulation</keyword>
<feature type="domain" description="Transcription factor NikR nickel binding C-terminal" evidence="9">
    <location>
        <begin position="64"/>
        <end position="139"/>
    </location>
</feature>
<dbReference type="GO" id="GO:0010045">
    <property type="term" value="P:response to nickel cation"/>
    <property type="evidence" value="ECO:0007669"/>
    <property type="project" value="InterPro"/>
</dbReference>
<keyword evidence="2 7" id="KW-0533">Nickel</keyword>
<comment type="similarity">
    <text evidence="1 7">Belongs to the transcriptional regulatory CopG/NikR family.</text>
</comment>
<feature type="binding site" evidence="7">
    <location>
        <position position="106"/>
    </location>
    <ligand>
        <name>Ni(2+)</name>
        <dbReference type="ChEBI" id="CHEBI:49786"/>
    </ligand>
</feature>
<dbReference type="Gene3D" id="3.30.70.1150">
    <property type="entry name" value="ACT-like. Chain A, domain 2"/>
    <property type="match status" value="1"/>
</dbReference>
<feature type="binding site" evidence="7">
    <location>
        <position position="100"/>
    </location>
    <ligand>
        <name>Ni(2+)</name>
        <dbReference type="ChEBI" id="CHEBI:49786"/>
    </ligand>
</feature>
<dbReference type="RefSeq" id="WP_342742974.1">
    <property type="nucleotide sequence ID" value="NZ_FSRO01000001.1"/>
</dbReference>
<dbReference type="InterPro" id="IPR022988">
    <property type="entry name" value="Ni_resp_reg_NikR"/>
</dbReference>
<evidence type="ECO:0000313" key="10">
    <source>
        <dbReference type="EMBL" id="SIO24385.1"/>
    </source>
</evidence>
<dbReference type="AlphaFoldDB" id="A0A1N6HXP0"/>
<feature type="domain" description="Ribbon-helix-helix protein CopG" evidence="8">
    <location>
        <begin position="12"/>
        <end position="52"/>
    </location>
</feature>
<dbReference type="InterPro" id="IPR013321">
    <property type="entry name" value="Arc_rbn_hlx_hlx"/>
</dbReference>
<dbReference type="CDD" id="cd22231">
    <property type="entry name" value="RHH_NikR_HicB-like"/>
    <property type="match status" value="1"/>
</dbReference>
<evidence type="ECO:0000259" key="9">
    <source>
        <dbReference type="Pfam" id="PF08753"/>
    </source>
</evidence>
<dbReference type="Pfam" id="PF08753">
    <property type="entry name" value="NikR_C"/>
    <property type="match status" value="1"/>
</dbReference>
<dbReference type="NCBIfam" id="NF002815">
    <property type="entry name" value="PRK02967.1"/>
    <property type="match status" value="1"/>
</dbReference>
<organism evidence="10 11">
    <name type="scientific">Nitrosomonas cryotolerans ATCC 49181</name>
    <dbReference type="NCBI Taxonomy" id="1131553"/>
    <lineage>
        <taxon>Bacteria</taxon>
        <taxon>Pseudomonadati</taxon>
        <taxon>Pseudomonadota</taxon>
        <taxon>Betaproteobacteria</taxon>
        <taxon>Nitrosomonadales</taxon>
        <taxon>Nitrosomonadaceae</taxon>
        <taxon>Nitrosomonas</taxon>
    </lineage>
</organism>
<evidence type="ECO:0000256" key="3">
    <source>
        <dbReference type="ARBA" id="ARBA00022723"/>
    </source>
</evidence>
<dbReference type="PANTHER" id="PTHR34719:SF2">
    <property type="entry name" value="NICKEL-RESPONSIVE REGULATOR"/>
    <property type="match status" value="1"/>
</dbReference>
<comment type="cofactor">
    <cofactor evidence="7">
        <name>Ni(2+)</name>
        <dbReference type="ChEBI" id="CHEBI:49786"/>
    </cofactor>
    <text evidence="7">Binds 1 nickel ion per subunit.</text>
</comment>